<feature type="region of interest" description="Disordered" evidence="1">
    <location>
        <begin position="183"/>
        <end position="251"/>
    </location>
</feature>
<dbReference type="Proteomes" id="UP001216440">
    <property type="component" value="Plasmid punmamed2"/>
</dbReference>
<evidence type="ECO:0000313" key="3">
    <source>
        <dbReference type="EMBL" id="WGD38710.1"/>
    </source>
</evidence>
<feature type="compositionally biased region" description="Low complexity" evidence="1">
    <location>
        <begin position="203"/>
        <end position="251"/>
    </location>
</feature>
<proteinExistence type="predicted"/>
<dbReference type="InterPro" id="IPR027417">
    <property type="entry name" value="P-loop_NTPase"/>
</dbReference>
<dbReference type="SUPFAM" id="SSF52540">
    <property type="entry name" value="P-loop containing nucleoside triphosphate hydrolases"/>
    <property type="match status" value="1"/>
</dbReference>
<keyword evidence="4" id="KW-0347">Helicase</keyword>
<dbReference type="SMART" id="SM00487">
    <property type="entry name" value="DEXDc"/>
    <property type="match status" value="1"/>
</dbReference>
<dbReference type="GO" id="GO:0004386">
    <property type="term" value="F:helicase activity"/>
    <property type="evidence" value="ECO:0007669"/>
    <property type="project" value="UniProtKB-KW"/>
</dbReference>
<geneLocation type="plasmid" evidence="4 5">
    <name>punmamed2</name>
</geneLocation>
<keyword evidence="4" id="KW-0067">ATP-binding</keyword>
<dbReference type="InterPro" id="IPR050742">
    <property type="entry name" value="Helicase_Restrict-Modif_Enz"/>
</dbReference>
<dbReference type="EMBL" id="CP121682">
    <property type="protein sequence ID" value="WGD38710.1"/>
    <property type="molecule type" value="Genomic_DNA"/>
</dbReference>
<keyword evidence="4" id="KW-0614">Plasmid</keyword>
<dbReference type="Proteomes" id="UP001216440">
    <property type="component" value="Chromosome"/>
</dbReference>
<feature type="domain" description="Helicase ATP-binding" evidence="2">
    <location>
        <begin position="21"/>
        <end position="184"/>
    </location>
</feature>
<dbReference type="InterPro" id="IPR014001">
    <property type="entry name" value="Helicase_ATP-bd"/>
</dbReference>
<sequence>MSGRAQLRPHQEEAIEAGAHALLHRRLPAATIVAACGTGKTLIGKRIAEHFAPRGPVLVVVPTLDLLTQTAARWLADDGFDQLIGVCSLPGVYDRRLRGHLALISSPQALASRVACGGRTAVFATYDSLPTLVRAHQSHHLPKWAFALADEAHRTSGNWDKQWGLIHDDRAVPAAHRLYMTATPATGASPPGHGRHTPASCDSPPWTTPPSITSAWPTPSSAASSLNTSSSSPKSETADSSTSSTRTGPPRTWTACVWQRCRRCC</sequence>
<dbReference type="Pfam" id="PF04851">
    <property type="entry name" value="ResIII"/>
    <property type="match status" value="1"/>
</dbReference>
<accession>A0ABY8KEF8</accession>
<dbReference type="RefSeq" id="WP_279331604.1">
    <property type="nucleotide sequence ID" value="NZ_CP121682.1"/>
</dbReference>
<dbReference type="Gene3D" id="3.40.50.300">
    <property type="entry name" value="P-loop containing nucleotide triphosphate hydrolases"/>
    <property type="match status" value="1"/>
</dbReference>
<dbReference type="PANTHER" id="PTHR47396:SF1">
    <property type="entry name" value="ATP-DEPENDENT HELICASE IRC3-RELATED"/>
    <property type="match status" value="1"/>
</dbReference>
<dbReference type="EMBL" id="CP121683">
    <property type="protein sequence ID" value="WGD45221.1"/>
    <property type="molecule type" value="Genomic_DNA"/>
</dbReference>
<gene>
    <name evidence="3" type="ORF">PYS65_00110</name>
    <name evidence="4" type="ORF">PYS65_34615</name>
</gene>
<keyword evidence="4" id="KW-0378">Hydrolase</keyword>
<organism evidence="4 5">
    <name type="scientific">Streptomyces cathayae</name>
    <dbReference type="NCBI Taxonomy" id="3031124"/>
    <lineage>
        <taxon>Bacteria</taxon>
        <taxon>Bacillati</taxon>
        <taxon>Actinomycetota</taxon>
        <taxon>Actinomycetes</taxon>
        <taxon>Kitasatosporales</taxon>
        <taxon>Streptomycetaceae</taxon>
        <taxon>Streptomyces</taxon>
    </lineage>
</organism>
<dbReference type="PANTHER" id="PTHR47396">
    <property type="entry name" value="TYPE I RESTRICTION ENZYME ECOKI R PROTEIN"/>
    <property type="match status" value="1"/>
</dbReference>
<dbReference type="PROSITE" id="PS51192">
    <property type="entry name" value="HELICASE_ATP_BIND_1"/>
    <property type="match status" value="1"/>
</dbReference>
<evidence type="ECO:0000259" key="2">
    <source>
        <dbReference type="PROSITE" id="PS51192"/>
    </source>
</evidence>
<evidence type="ECO:0000313" key="4">
    <source>
        <dbReference type="EMBL" id="WGD45221.1"/>
    </source>
</evidence>
<evidence type="ECO:0000313" key="5">
    <source>
        <dbReference type="Proteomes" id="UP001216440"/>
    </source>
</evidence>
<keyword evidence="5" id="KW-1185">Reference proteome</keyword>
<evidence type="ECO:0000256" key="1">
    <source>
        <dbReference type="SAM" id="MobiDB-lite"/>
    </source>
</evidence>
<name>A0ABY8KEF8_9ACTN</name>
<dbReference type="InterPro" id="IPR006935">
    <property type="entry name" value="Helicase/UvrB_N"/>
</dbReference>
<protein>
    <submittedName>
        <fullName evidence="4">DEAD/DEAH box helicase family protein</fullName>
    </submittedName>
</protein>
<keyword evidence="4" id="KW-0547">Nucleotide-binding</keyword>
<reference evidence="4 5" key="1">
    <citation type="submission" date="2023-03" db="EMBL/GenBank/DDBJ databases">
        <authorList>
            <person name="Mo P."/>
        </authorList>
    </citation>
    <scope>NUCLEOTIDE SEQUENCE [LARGE SCALE GENOMIC DNA]</scope>
    <source>
        <strain evidence="4 5">HUAS 5</strain>
        <plasmid evidence="4 5">punmamed2</plasmid>
    </source>
</reference>